<dbReference type="InterPro" id="IPR017560">
    <property type="entry name" value="Cyt_c_biogenesis_CcmI"/>
</dbReference>
<sequence length="297" mass="33182">MTSLILTIVLALLIGVFAFVWPLYRRSEKAQSSLARDELNKRFYQQRLDELAREEGQGLVADAAPMVEELQFNLLEDVPQKEKKAGPSSSSANHRLMLALPGVALLLAVSIGVYWLNGSYQKVDEWRQGVNQLPALRQTLIESGVESMDRQQLATLAVGLRSELAEHPERVDDWVMLGRLGLYMRDMTTGIEAFAEASRRAPGNVDIQLGYAELLVRSEERNDNILASEVLVGVLNKDGDNIQALSLFGYNAYELQDYVQAVRAWKRLLHLLPPNDKRIAAIEESIRLAQSGGKARP</sequence>
<feature type="domain" description="Cytochrome c-type biogenesis protein H TPR" evidence="6">
    <location>
        <begin position="122"/>
        <end position="279"/>
    </location>
</feature>
<dbReference type="Gene3D" id="1.25.40.10">
    <property type="entry name" value="Tetratricopeptide repeat domain"/>
    <property type="match status" value="1"/>
</dbReference>
<evidence type="ECO:0000256" key="2">
    <source>
        <dbReference type="ARBA" id="ARBA00022737"/>
    </source>
</evidence>
<evidence type="ECO:0000256" key="3">
    <source>
        <dbReference type="ARBA" id="ARBA00022748"/>
    </source>
</evidence>
<evidence type="ECO:0000256" key="1">
    <source>
        <dbReference type="ARBA" id="ARBA00004196"/>
    </source>
</evidence>
<accession>A0AAV5MX91</accession>
<keyword evidence="3" id="KW-0201">Cytochrome c-type biogenesis</keyword>
<evidence type="ECO:0000256" key="5">
    <source>
        <dbReference type="SAM" id="Phobius"/>
    </source>
</evidence>
<keyword evidence="5" id="KW-1133">Transmembrane helix</keyword>
<dbReference type="InterPro" id="IPR056413">
    <property type="entry name" value="TPR_CcmH_CycH"/>
</dbReference>
<dbReference type="InterPro" id="IPR011990">
    <property type="entry name" value="TPR-like_helical_dom_sf"/>
</dbReference>
<keyword evidence="5" id="KW-0472">Membrane</keyword>
<dbReference type="Proteomes" id="UP001058124">
    <property type="component" value="Unassembled WGS sequence"/>
</dbReference>
<evidence type="ECO:0000259" key="6">
    <source>
        <dbReference type="Pfam" id="PF23914"/>
    </source>
</evidence>
<proteinExistence type="predicted"/>
<dbReference type="NCBIfam" id="TIGR03142">
    <property type="entry name" value="cytochro_ccmI"/>
    <property type="match status" value="1"/>
</dbReference>
<organism evidence="7 8">
    <name type="scientific">Leminorella grimontii</name>
    <dbReference type="NCBI Taxonomy" id="82981"/>
    <lineage>
        <taxon>Bacteria</taxon>
        <taxon>Pseudomonadati</taxon>
        <taxon>Pseudomonadota</taxon>
        <taxon>Gammaproteobacteria</taxon>
        <taxon>Enterobacterales</taxon>
        <taxon>Budviciaceae</taxon>
        <taxon>Leminorella</taxon>
    </lineage>
</organism>
<dbReference type="PANTHER" id="PTHR47870:SF1">
    <property type="entry name" value="CYTOCHROME C-TYPE BIOGENESIS PROTEIN CCMH"/>
    <property type="match status" value="1"/>
</dbReference>
<name>A0AAV5MX91_9GAMM</name>
<comment type="caution">
    <text evidence="7">The sequence shown here is derived from an EMBL/GenBank/DDBJ whole genome shotgun (WGS) entry which is preliminary data.</text>
</comment>
<dbReference type="GO" id="GO:0030313">
    <property type="term" value="C:cell envelope"/>
    <property type="evidence" value="ECO:0007669"/>
    <property type="project" value="UniProtKB-SubCell"/>
</dbReference>
<dbReference type="PANTHER" id="PTHR47870">
    <property type="entry name" value="CYTOCHROME C-TYPE BIOGENESIS PROTEIN CCMH"/>
    <property type="match status" value="1"/>
</dbReference>
<keyword evidence="4" id="KW-0802">TPR repeat</keyword>
<evidence type="ECO:0000313" key="7">
    <source>
        <dbReference type="EMBL" id="GKX54446.1"/>
    </source>
</evidence>
<protein>
    <recommendedName>
        <fullName evidence="6">Cytochrome c-type biogenesis protein H TPR domain-containing protein</fullName>
    </recommendedName>
</protein>
<keyword evidence="5" id="KW-0812">Transmembrane</keyword>
<dbReference type="SUPFAM" id="SSF48452">
    <property type="entry name" value="TPR-like"/>
    <property type="match status" value="1"/>
</dbReference>
<feature type="transmembrane region" description="Helical" evidence="5">
    <location>
        <begin position="96"/>
        <end position="117"/>
    </location>
</feature>
<dbReference type="RefSeq" id="WP_051155524.1">
    <property type="nucleotide sequence ID" value="NZ_BRLH01000001.1"/>
</dbReference>
<dbReference type="GO" id="GO:0005886">
    <property type="term" value="C:plasma membrane"/>
    <property type="evidence" value="ECO:0007669"/>
    <property type="project" value="TreeGrafter"/>
</dbReference>
<dbReference type="Pfam" id="PF23914">
    <property type="entry name" value="TPR_CcmH_CycH"/>
    <property type="match status" value="1"/>
</dbReference>
<dbReference type="InterPro" id="IPR051263">
    <property type="entry name" value="C-type_cytochrome_biogenesis"/>
</dbReference>
<dbReference type="EMBL" id="BRLH01000001">
    <property type="protein sequence ID" value="GKX54446.1"/>
    <property type="molecule type" value="Genomic_DNA"/>
</dbReference>
<evidence type="ECO:0000313" key="8">
    <source>
        <dbReference type="Proteomes" id="UP001058124"/>
    </source>
</evidence>
<dbReference type="GO" id="GO:0017004">
    <property type="term" value="P:cytochrome complex assembly"/>
    <property type="evidence" value="ECO:0007669"/>
    <property type="project" value="UniProtKB-KW"/>
</dbReference>
<evidence type="ECO:0000256" key="4">
    <source>
        <dbReference type="ARBA" id="ARBA00022803"/>
    </source>
</evidence>
<gene>
    <name evidence="7" type="ORF">SOASR030_05580</name>
</gene>
<comment type="subcellular location">
    <subcellularLocation>
        <location evidence="1">Cell envelope</location>
    </subcellularLocation>
</comment>
<keyword evidence="2" id="KW-0677">Repeat</keyword>
<keyword evidence="8" id="KW-1185">Reference proteome</keyword>
<reference evidence="7" key="1">
    <citation type="submission" date="2022-06" db="EMBL/GenBank/DDBJ databases">
        <title>Draft genome sequences of Leminorella grimontii str. JCM5902.</title>
        <authorList>
            <person name="Wakabayashi Y."/>
            <person name="Kojima K."/>
        </authorList>
    </citation>
    <scope>NUCLEOTIDE SEQUENCE</scope>
    <source>
        <strain evidence="7">JCM 5902</strain>
    </source>
</reference>
<dbReference type="AlphaFoldDB" id="A0AAV5MX91"/>